<keyword evidence="10 12" id="KW-0472">Membrane</keyword>
<dbReference type="Pfam" id="PF03188">
    <property type="entry name" value="Cytochrom_B561"/>
    <property type="match status" value="1"/>
</dbReference>
<dbReference type="InterPro" id="IPR006593">
    <property type="entry name" value="Cyt_b561/ferric_Rdtase_TM"/>
</dbReference>
<sequence>MDSNNMRKTLEMDVEHELSSSIHKKESIIKIPIITPLSSSSSSSASKMSETFDEPTTIRSLTSDTCEIKTSTTQQQQQQPVAKVATKFKIKYKSLPRTTTITTTKQLEPLLSSKLGFGIPRSNSISFEKTSDETESKSIAETLSITLKPENTINNNKTIQVKSKQTFPEQEMIKFERKPPPPPPLAIIKAAPVVLTKKSPLRPPPPPPPSPSISSKSGGGEKSSIIRRVSSKSKRKSLSSSLKPKRQSSGERRLLKTSSASKKSLKNSSIKINNNTVVPTTATIQQRPKSSSTNKPRSKPSLKSKSKSIKRLTHSMKNMNESLKSVSIKRTNSRRSSLKKQNLNLNNDKTTAAAPPMMMVVKEQQSGPKPALPPPIMSVEKEELIIVRQPSKLSPTTSPLLLEKSSITETMKSDPTAAQTFTTNDDDSTTARSSTSHNDRVTVIREVHKNISGEPVVEKVKAKIVTSTGSKLSDNIAIEKESLIHNCIIYILSQILASILLVLFCSLIIQHFGGFPYEILEHSLNYHPLFMFIGLILFLANSLVMVTSRQLTNICRLPLLIGTLVLQLTGTFITIYWHAKKEKSHMQSMHSWFGLMTIILFLTYLAGNIYLYSRHEPKKENERQKFLNRISKSIFYVRMIGLGCLVMASITCLLGLNQFEDIFNGIPSDLEHSTTGNPSSPRLLTNIASIFLIIYVGFMAYLIARQRYRSSETIEFEKQVQMAVDNAMQQMDASGVFNNPDERSRLSLKSDDDVRSLSPEKNNRHRHHRRRRRRSRSDVQDSLKSPRISVCENTQKYSTSSSLLKSITIT</sequence>
<evidence type="ECO:0000256" key="2">
    <source>
        <dbReference type="ARBA" id="ARBA00004141"/>
    </source>
</evidence>
<name>A0A9D4NSZ4_DERFA</name>
<dbReference type="CDD" id="cd08554">
    <property type="entry name" value="Cyt_b561"/>
    <property type="match status" value="1"/>
</dbReference>
<keyword evidence="4" id="KW-0349">Heme</keyword>
<feature type="compositionally biased region" description="Low complexity" evidence="11">
    <location>
        <begin position="212"/>
        <end position="228"/>
    </location>
</feature>
<feature type="compositionally biased region" description="Low complexity" evidence="11">
    <location>
        <begin position="38"/>
        <end position="49"/>
    </location>
</feature>
<feature type="domain" description="Cytochrome b561" evidence="13">
    <location>
        <begin position="492"/>
        <end position="704"/>
    </location>
</feature>
<evidence type="ECO:0000259" key="13">
    <source>
        <dbReference type="PROSITE" id="PS50939"/>
    </source>
</evidence>
<comment type="subcellular location">
    <subcellularLocation>
        <location evidence="2">Membrane</location>
        <topology evidence="2">Multi-pass membrane protein</topology>
    </subcellularLocation>
</comment>
<evidence type="ECO:0000256" key="10">
    <source>
        <dbReference type="ARBA" id="ARBA00023136"/>
    </source>
</evidence>
<dbReference type="EMBL" id="SDOV01000007">
    <property type="protein sequence ID" value="KAH7638411.1"/>
    <property type="molecule type" value="Genomic_DNA"/>
</dbReference>
<feature type="compositionally biased region" description="Basic and acidic residues" evidence="11">
    <location>
        <begin position="740"/>
        <end position="755"/>
    </location>
</feature>
<dbReference type="Gene3D" id="1.20.120.1770">
    <property type="match status" value="1"/>
</dbReference>
<protein>
    <recommendedName>
        <fullName evidence="13">Cytochrome b561 domain-containing protein</fullName>
    </recommendedName>
</protein>
<comment type="caution">
    <text evidence="14">The sequence shown here is derived from an EMBL/GenBank/DDBJ whole genome shotgun (WGS) entry which is preliminary data.</text>
</comment>
<evidence type="ECO:0000256" key="4">
    <source>
        <dbReference type="ARBA" id="ARBA00022617"/>
    </source>
</evidence>
<keyword evidence="9" id="KW-0408">Iron</keyword>
<feature type="transmembrane region" description="Helical" evidence="12">
    <location>
        <begin position="529"/>
        <end position="547"/>
    </location>
</feature>
<keyword evidence="7" id="KW-0249">Electron transport</keyword>
<keyword evidence="5 12" id="KW-0812">Transmembrane</keyword>
<evidence type="ECO:0000256" key="3">
    <source>
        <dbReference type="ARBA" id="ARBA00022448"/>
    </source>
</evidence>
<comment type="cofactor">
    <cofactor evidence="1">
        <name>heme b</name>
        <dbReference type="ChEBI" id="CHEBI:60344"/>
    </cofactor>
</comment>
<feature type="transmembrane region" description="Helical" evidence="12">
    <location>
        <begin position="634"/>
        <end position="656"/>
    </location>
</feature>
<dbReference type="GO" id="GO:0016020">
    <property type="term" value="C:membrane"/>
    <property type="evidence" value="ECO:0007669"/>
    <property type="project" value="UniProtKB-SubCell"/>
</dbReference>
<evidence type="ECO:0000256" key="5">
    <source>
        <dbReference type="ARBA" id="ARBA00022692"/>
    </source>
</evidence>
<organism evidence="14">
    <name type="scientific">Dermatophagoides farinae</name>
    <name type="common">American house dust mite</name>
    <dbReference type="NCBI Taxonomy" id="6954"/>
    <lineage>
        <taxon>Eukaryota</taxon>
        <taxon>Metazoa</taxon>
        <taxon>Ecdysozoa</taxon>
        <taxon>Arthropoda</taxon>
        <taxon>Chelicerata</taxon>
        <taxon>Arachnida</taxon>
        <taxon>Acari</taxon>
        <taxon>Acariformes</taxon>
        <taxon>Sarcoptiformes</taxon>
        <taxon>Astigmata</taxon>
        <taxon>Psoroptidia</taxon>
        <taxon>Analgoidea</taxon>
        <taxon>Pyroglyphidae</taxon>
        <taxon>Dermatophagoidinae</taxon>
        <taxon>Dermatophagoides</taxon>
    </lineage>
</organism>
<evidence type="ECO:0000256" key="11">
    <source>
        <dbReference type="SAM" id="MobiDB-lite"/>
    </source>
</evidence>
<accession>A0A9D4NSZ4</accession>
<evidence type="ECO:0000256" key="7">
    <source>
        <dbReference type="ARBA" id="ARBA00022982"/>
    </source>
</evidence>
<evidence type="ECO:0000256" key="9">
    <source>
        <dbReference type="ARBA" id="ARBA00023004"/>
    </source>
</evidence>
<keyword evidence="8 12" id="KW-1133">Transmembrane helix</keyword>
<dbReference type="GO" id="GO:0046872">
    <property type="term" value="F:metal ion binding"/>
    <property type="evidence" value="ECO:0007669"/>
    <property type="project" value="UniProtKB-KW"/>
</dbReference>
<proteinExistence type="predicted"/>
<evidence type="ECO:0000256" key="6">
    <source>
        <dbReference type="ARBA" id="ARBA00022723"/>
    </source>
</evidence>
<dbReference type="Proteomes" id="UP000828236">
    <property type="component" value="Unassembled WGS sequence"/>
</dbReference>
<feature type="compositionally biased region" description="Polar residues" evidence="11">
    <location>
        <begin position="277"/>
        <end position="294"/>
    </location>
</feature>
<feature type="region of interest" description="Disordered" evidence="11">
    <location>
        <begin position="412"/>
        <end position="437"/>
    </location>
</feature>
<evidence type="ECO:0000313" key="14">
    <source>
        <dbReference type="EMBL" id="KAH7638411.1"/>
    </source>
</evidence>
<feature type="compositionally biased region" description="Pro residues" evidence="11">
    <location>
        <begin position="201"/>
        <end position="211"/>
    </location>
</feature>
<feature type="region of interest" description="Disordered" evidence="11">
    <location>
        <begin position="197"/>
        <end position="309"/>
    </location>
</feature>
<feature type="region of interest" description="Disordered" evidence="11">
    <location>
        <begin position="38"/>
        <end position="60"/>
    </location>
</feature>
<dbReference type="PROSITE" id="PS50939">
    <property type="entry name" value="CYTOCHROME_B561"/>
    <property type="match status" value="1"/>
</dbReference>
<dbReference type="InterPro" id="IPR043205">
    <property type="entry name" value="CYB561/CYBRD1-like"/>
</dbReference>
<dbReference type="AlphaFoldDB" id="A0A9D4NSZ4"/>
<dbReference type="PANTHER" id="PTHR10106">
    <property type="entry name" value="CYTOCHROME B561-RELATED"/>
    <property type="match status" value="1"/>
</dbReference>
<feature type="compositionally biased region" description="Low complexity" evidence="11">
    <location>
        <begin position="256"/>
        <end position="276"/>
    </location>
</feature>
<evidence type="ECO:0000256" key="1">
    <source>
        <dbReference type="ARBA" id="ARBA00001970"/>
    </source>
</evidence>
<feature type="transmembrane region" description="Helical" evidence="12">
    <location>
        <begin position="683"/>
        <end position="704"/>
    </location>
</feature>
<feature type="compositionally biased region" description="Basic residues" evidence="11">
    <location>
        <begin position="763"/>
        <end position="775"/>
    </location>
</feature>
<dbReference type="PANTHER" id="PTHR10106:SF0">
    <property type="entry name" value="LD36721P"/>
    <property type="match status" value="1"/>
</dbReference>
<dbReference type="GO" id="GO:0016491">
    <property type="term" value="F:oxidoreductase activity"/>
    <property type="evidence" value="ECO:0007669"/>
    <property type="project" value="InterPro"/>
</dbReference>
<reference evidence="14" key="2">
    <citation type="journal article" date="2021" name="World Allergy Organ. J.">
        <title>Chromosome-level assembly of Dermatophagoides farinae genome and transcriptome reveals two novel allergens Der f 37 and Der f 39.</title>
        <authorList>
            <person name="Chen J."/>
            <person name="Cai Z."/>
            <person name="Fan D."/>
            <person name="Hu J."/>
            <person name="Hou Y."/>
            <person name="He Y."/>
            <person name="Zhang Z."/>
            <person name="Zhao Z."/>
            <person name="Gao P."/>
            <person name="Hu W."/>
            <person name="Sun J."/>
            <person name="Li J."/>
            <person name="Ji K."/>
        </authorList>
    </citation>
    <scope>NUCLEOTIDE SEQUENCE</scope>
    <source>
        <strain evidence="14">JKM2019</strain>
    </source>
</reference>
<gene>
    <name evidence="14" type="ORF">HUG17_2444</name>
</gene>
<feature type="region of interest" description="Disordered" evidence="11">
    <location>
        <begin position="734"/>
        <end position="792"/>
    </location>
</feature>
<feature type="transmembrane region" description="Helical" evidence="12">
    <location>
        <begin position="559"/>
        <end position="579"/>
    </location>
</feature>
<feature type="compositionally biased region" description="Basic residues" evidence="11">
    <location>
        <begin position="296"/>
        <end position="309"/>
    </location>
</feature>
<keyword evidence="3" id="KW-0813">Transport</keyword>
<evidence type="ECO:0000256" key="12">
    <source>
        <dbReference type="SAM" id="Phobius"/>
    </source>
</evidence>
<reference evidence="14" key="1">
    <citation type="submission" date="2020-06" db="EMBL/GenBank/DDBJ databases">
        <authorList>
            <person name="Ji K."/>
            <person name="Li J."/>
        </authorList>
    </citation>
    <scope>NUCLEOTIDE SEQUENCE</scope>
    <source>
        <strain evidence="14">JKM2019</strain>
        <tissue evidence="14">Whole body</tissue>
    </source>
</reference>
<keyword evidence="6" id="KW-0479">Metal-binding</keyword>
<evidence type="ECO:0000256" key="8">
    <source>
        <dbReference type="ARBA" id="ARBA00022989"/>
    </source>
</evidence>
<dbReference type="SMART" id="SM00665">
    <property type="entry name" value="B561"/>
    <property type="match status" value="1"/>
</dbReference>
<feature type="transmembrane region" description="Helical" evidence="12">
    <location>
        <begin position="591"/>
        <end position="613"/>
    </location>
</feature>
<feature type="transmembrane region" description="Helical" evidence="12">
    <location>
        <begin position="487"/>
        <end position="509"/>
    </location>
</feature>